<dbReference type="PANTHER" id="PTHR37984">
    <property type="entry name" value="PROTEIN CBG26694"/>
    <property type="match status" value="1"/>
</dbReference>
<dbReference type="PANTHER" id="PTHR37984:SF5">
    <property type="entry name" value="PROTEIN NYNRIN-LIKE"/>
    <property type="match status" value="1"/>
</dbReference>
<dbReference type="Proteomes" id="UP001165121">
    <property type="component" value="Unassembled WGS sequence"/>
</dbReference>
<dbReference type="Gene3D" id="1.10.340.70">
    <property type="match status" value="1"/>
</dbReference>
<dbReference type="PROSITE" id="PS50994">
    <property type="entry name" value="INTEGRASE"/>
    <property type="match status" value="1"/>
</dbReference>
<dbReference type="Pfam" id="PF17921">
    <property type="entry name" value="Integrase_H2C2"/>
    <property type="match status" value="1"/>
</dbReference>
<proteinExistence type="predicted"/>
<dbReference type="InterPro" id="IPR050951">
    <property type="entry name" value="Retrovirus_Pol_polyprotein"/>
</dbReference>
<dbReference type="OrthoDB" id="88547at2759"/>
<organism evidence="2 3">
    <name type="scientific">Phytophthora fragariaefolia</name>
    <dbReference type="NCBI Taxonomy" id="1490495"/>
    <lineage>
        <taxon>Eukaryota</taxon>
        <taxon>Sar</taxon>
        <taxon>Stramenopiles</taxon>
        <taxon>Oomycota</taxon>
        <taxon>Peronosporomycetes</taxon>
        <taxon>Peronosporales</taxon>
        <taxon>Peronosporaceae</taxon>
        <taxon>Phytophthora</taxon>
    </lineage>
</organism>
<dbReference type="AlphaFoldDB" id="A0A9W7CYV8"/>
<name>A0A9W7CYV8_9STRA</name>
<dbReference type="GO" id="GO:0015074">
    <property type="term" value="P:DNA integration"/>
    <property type="evidence" value="ECO:0007669"/>
    <property type="project" value="InterPro"/>
</dbReference>
<feature type="domain" description="Integrase catalytic" evidence="1">
    <location>
        <begin position="177"/>
        <end position="232"/>
    </location>
</feature>
<reference evidence="2" key="1">
    <citation type="submission" date="2023-04" db="EMBL/GenBank/DDBJ databases">
        <title>Phytophthora fragariaefolia NBRC 109709.</title>
        <authorList>
            <person name="Ichikawa N."/>
            <person name="Sato H."/>
            <person name="Tonouchi N."/>
        </authorList>
    </citation>
    <scope>NUCLEOTIDE SEQUENCE</scope>
    <source>
        <strain evidence="2">NBRC 109709</strain>
    </source>
</reference>
<gene>
    <name evidence="2" type="ORF">Pfra01_001956400</name>
</gene>
<sequence>MSLLSYTYVIEHVPGEANVWGDFLDRWGATRTSTATATGARMSRLAAVERVSPLEAADFVWPSEDDIRAAQLAVRAKDSMEPSQPPLCWSEDRQLFVLADERVCIPDDAVELQLRLCVVAHAGAAGHRGAKTTAKALEVLFSWRSLRKDVSVFVSECMHCMATATGKIPRSLGETLRATKPNEQLQSDFLSISEGAGGLKYVIVLKDNTSGYVQLVACVKATNDAVYQSLLD</sequence>
<keyword evidence="3" id="KW-1185">Reference proteome</keyword>
<dbReference type="InterPro" id="IPR001584">
    <property type="entry name" value="Integrase_cat-core"/>
</dbReference>
<accession>A0A9W7CYV8</accession>
<dbReference type="EMBL" id="BSXT01002533">
    <property type="protein sequence ID" value="GMF49471.1"/>
    <property type="molecule type" value="Genomic_DNA"/>
</dbReference>
<evidence type="ECO:0000313" key="3">
    <source>
        <dbReference type="Proteomes" id="UP001165121"/>
    </source>
</evidence>
<evidence type="ECO:0000313" key="2">
    <source>
        <dbReference type="EMBL" id="GMF49471.1"/>
    </source>
</evidence>
<protein>
    <submittedName>
        <fullName evidence="2">Unnamed protein product</fullName>
    </submittedName>
</protein>
<comment type="caution">
    <text evidence="2">The sequence shown here is derived from an EMBL/GenBank/DDBJ whole genome shotgun (WGS) entry which is preliminary data.</text>
</comment>
<dbReference type="InterPro" id="IPR041588">
    <property type="entry name" value="Integrase_H2C2"/>
</dbReference>
<evidence type="ECO:0000259" key="1">
    <source>
        <dbReference type="PROSITE" id="PS50994"/>
    </source>
</evidence>